<feature type="transmembrane region" description="Helical" evidence="1">
    <location>
        <begin position="146"/>
        <end position="165"/>
    </location>
</feature>
<feature type="transmembrane region" description="Helical" evidence="1">
    <location>
        <begin position="177"/>
        <end position="196"/>
    </location>
</feature>
<protein>
    <recommendedName>
        <fullName evidence="4">Transmembrane protein</fullName>
    </recommendedName>
</protein>
<evidence type="ECO:0000313" key="3">
    <source>
        <dbReference type="Proteomes" id="UP000197090"/>
    </source>
</evidence>
<reference evidence="2 3" key="1">
    <citation type="submission" date="2017-06" db="EMBL/GenBank/DDBJ databases">
        <authorList>
            <person name="Kim H.J."/>
            <person name="Triplett B.A."/>
        </authorList>
    </citation>
    <scope>NUCLEOTIDE SEQUENCE [LARGE SCALE GENOMIC DNA]</scope>
    <source>
        <strain evidence="2 3">594</strain>
    </source>
</reference>
<evidence type="ECO:0000313" key="2">
    <source>
        <dbReference type="EMBL" id="OWQ77981.1"/>
    </source>
</evidence>
<dbReference type="EMBL" id="NIVX01000026">
    <property type="protein sequence ID" value="OWQ77981.1"/>
    <property type="molecule type" value="Genomic_DNA"/>
</dbReference>
<sequence>MDVNKVAWDFTDKAHNGGSLLRLFGIVLVADVMFTLLLGSGVWEGRAASGDQPFVYLAVILVYGAVVQVLGPSTWIVALELLNWITGLIQSWLHVSPRPRQPSRQRHVTRADAERWLAQERDAARREPVERQIAERRKALKRWQSVVQAGWVGVVLVIADGYLPSSTLSQLTSWNAWTPWVLGLLSGLPCLIHLWVGPPGHDMIELPSLAAELQSQLSKGALASARARNPGGMKV</sequence>
<keyword evidence="1" id="KW-0812">Transmembrane</keyword>
<feature type="transmembrane region" description="Helical" evidence="1">
    <location>
        <begin position="54"/>
        <end position="70"/>
    </location>
</feature>
<feature type="transmembrane region" description="Helical" evidence="1">
    <location>
        <begin position="20"/>
        <end position="42"/>
    </location>
</feature>
<organism evidence="2 3">
    <name type="scientific">Stenotrophomonas maltophilia</name>
    <name type="common">Pseudomonas maltophilia</name>
    <name type="synonym">Xanthomonas maltophilia</name>
    <dbReference type="NCBI Taxonomy" id="40324"/>
    <lineage>
        <taxon>Bacteria</taxon>
        <taxon>Pseudomonadati</taxon>
        <taxon>Pseudomonadota</taxon>
        <taxon>Gammaproteobacteria</taxon>
        <taxon>Lysobacterales</taxon>
        <taxon>Lysobacteraceae</taxon>
        <taxon>Stenotrophomonas</taxon>
        <taxon>Stenotrophomonas maltophilia group</taxon>
    </lineage>
</organism>
<proteinExistence type="predicted"/>
<keyword evidence="1" id="KW-0472">Membrane</keyword>
<evidence type="ECO:0000256" key="1">
    <source>
        <dbReference type="SAM" id="Phobius"/>
    </source>
</evidence>
<dbReference type="AlphaFoldDB" id="A0A246ID81"/>
<dbReference type="Proteomes" id="UP000197090">
    <property type="component" value="Unassembled WGS sequence"/>
</dbReference>
<keyword evidence="1" id="KW-1133">Transmembrane helix</keyword>
<gene>
    <name evidence="2" type="ORF">CEE63_02930</name>
</gene>
<name>A0A246ID81_STEMA</name>
<accession>A0A246ID81</accession>
<comment type="caution">
    <text evidence="2">The sequence shown here is derived from an EMBL/GenBank/DDBJ whole genome shotgun (WGS) entry which is preliminary data.</text>
</comment>
<evidence type="ECO:0008006" key="4">
    <source>
        <dbReference type="Google" id="ProtNLM"/>
    </source>
</evidence>